<gene>
    <name evidence="1" type="ORF">ACD_71C00060G0002</name>
</gene>
<proteinExistence type="predicted"/>
<dbReference type="AlphaFoldDB" id="K1ZJT0"/>
<dbReference type="EMBL" id="AMFJ01028791">
    <property type="protein sequence ID" value="EKD44643.1"/>
    <property type="molecule type" value="Genomic_DNA"/>
</dbReference>
<comment type="caution">
    <text evidence="1">The sequence shown here is derived from an EMBL/GenBank/DDBJ whole genome shotgun (WGS) entry which is preliminary data.</text>
</comment>
<protein>
    <submittedName>
        <fullName evidence="1">Uncharacterized protein</fullName>
    </submittedName>
</protein>
<evidence type="ECO:0000313" key="1">
    <source>
        <dbReference type="EMBL" id="EKD44643.1"/>
    </source>
</evidence>
<sequence length="39" mass="4616">MSLFLRFNRVYKKKISQKRKSHLAIFEEGNIVETCRGTS</sequence>
<accession>K1ZJT0</accession>
<reference evidence="1" key="1">
    <citation type="journal article" date="2012" name="Science">
        <title>Fermentation, hydrogen, and sulfur metabolism in multiple uncultivated bacterial phyla.</title>
        <authorList>
            <person name="Wrighton K.C."/>
            <person name="Thomas B.C."/>
            <person name="Sharon I."/>
            <person name="Miller C.S."/>
            <person name="Castelle C.J."/>
            <person name="VerBerkmoes N.C."/>
            <person name="Wilkins M.J."/>
            <person name="Hettich R.L."/>
            <person name="Lipton M.S."/>
            <person name="Williams K.H."/>
            <person name="Long P.E."/>
            <person name="Banfield J.F."/>
        </authorList>
    </citation>
    <scope>NUCLEOTIDE SEQUENCE [LARGE SCALE GENOMIC DNA]</scope>
</reference>
<name>K1ZJT0_9BACT</name>
<organism evidence="1">
    <name type="scientific">uncultured bacterium</name>
    <name type="common">gcode 4</name>
    <dbReference type="NCBI Taxonomy" id="1234023"/>
    <lineage>
        <taxon>Bacteria</taxon>
        <taxon>environmental samples</taxon>
    </lineage>
</organism>
<feature type="non-terminal residue" evidence="1">
    <location>
        <position position="39"/>
    </location>
</feature>